<dbReference type="PROSITE" id="PS50905">
    <property type="entry name" value="FERRITIN_LIKE"/>
    <property type="match status" value="1"/>
</dbReference>
<proteinExistence type="inferred from homology"/>
<evidence type="ECO:0000313" key="9">
    <source>
        <dbReference type="EMBL" id="GAQ94196.1"/>
    </source>
</evidence>
<feature type="domain" description="Ferritin-like diiron" evidence="8">
    <location>
        <begin position="1"/>
        <end position="138"/>
    </location>
</feature>
<dbReference type="PIRSF" id="PIRSF002560">
    <property type="entry name" value="Bacterioferritin"/>
    <property type="match status" value="1"/>
</dbReference>
<comment type="function">
    <text evidence="6">Iron-storage protein, whose ferroxidase center binds Fe(2+), oxidizes it using dioxygen to Fe(3+), and participates in the subsequent Fe(3+) oxide mineral core formation within the central cavity of the BFR protein shell.</text>
</comment>
<dbReference type="InterPro" id="IPR012347">
    <property type="entry name" value="Ferritin-like"/>
</dbReference>
<sequence>MISNELMSKLQKAVARELQVSIQYMWQHVLAKGIKAEAVGKLFKEFAINEMIHAEKIAERIAFYGGTPTTHPDPITIGNNLTEMLQIDKKAEEEAVALYKEIIKMAEKEEDYVTRKLFEQILEEEEIHLDKFSSLLEE</sequence>
<evidence type="ECO:0000259" key="8">
    <source>
        <dbReference type="PROSITE" id="PS50905"/>
    </source>
</evidence>
<organism evidence="9 10">
    <name type="scientific">Thermodesulfovibrio aggregans</name>
    <dbReference type="NCBI Taxonomy" id="86166"/>
    <lineage>
        <taxon>Bacteria</taxon>
        <taxon>Pseudomonadati</taxon>
        <taxon>Nitrospirota</taxon>
        <taxon>Thermodesulfovibrionia</taxon>
        <taxon>Thermodesulfovibrionales</taxon>
        <taxon>Thermodesulfovibrionaceae</taxon>
        <taxon>Thermodesulfovibrio</taxon>
    </lineage>
</organism>
<dbReference type="AlphaFoldDB" id="A0A0U9HMV9"/>
<feature type="binding site" evidence="7">
    <location>
        <position position="50"/>
    </location>
    <ligand>
        <name>Fe cation</name>
        <dbReference type="ChEBI" id="CHEBI:24875"/>
        <label>2</label>
    </ligand>
</feature>
<evidence type="ECO:0000256" key="3">
    <source>
        <dbReference type="ARBA" id="ARBA00022617"/>
    </source>
</evidence>
<keyword evidence="10" id="KW-1185">Reference proteome</keyword>
<evidence type="ECO:0000256" key="7">
    <source>
        <dbReference type="PIRSR" id="PIRSR002560-1"/>
    </source>
</evidence>
<comment type="caution">
    <text evidence="9">The sequence shown here is derived from an EMBL/GenBank/DDBJ whole genome shotgun (WGS) entry which is preliminary data.</text>
</comment>
<feature type="binding site" description="axial binding residue" evidence="7">
    <location>
        <position position="51"/>
    </location>
    <ligand>
        <name>heme b</name>
        <dbReference type="ChEBI" id="CHEBI:60344"/>
        <note>ligand shared between dimeric partners</note>
    </ligand>
    <ligandPart>
        <name>Fe</name>
        <dbReference type="ChEBI" id="CHEBI:18248"/>
    </ligandPart>
</feature>
<feature type="binding site" evidence="7">
    <location>
        <position position="50"/>
    </location>
    <ligand>
        <name>Fe cation</name>
        <dbReference type="ChEBI" id="CHEBI:24875"/>
        <label>1</label>
    </ligand>
</feature>
<dbReference type="InterPro" id="IPR008331">
    <property type="entry name" value="Ferritin_DPS_dom"/>
</dbReference>
<dbReference type="GO" id="GO:0020037">
    <property type="term" value="F:heme binding"/>
    <property type="evidence" value="ECO:0007669"/>
    <property type="project" value="TreeGrafter"/>
</dbReference>
<feature type="binding site" evidence="7">
    <location>
        <position position="125"/>
    </location>
    <ligand>
        <name>Fe cation</name>
        <dbReference type="ChEBI" id="CHEBI:24875"/>
        <label>1</label>
    </ligand>
</feature>
<feature type="binding site" evidence="7">
    <location>
        <position position="92"/>
    </location>
    <ligand>
        <name>Fe cation</name>
        <dbReference type="ChEBI" id="CHEBI:24875"/>
        <label>2</label>
    </ligand>
</feature>
<dbReference type="InterPro" id="IPR002024">
    <property type="entry name" value="Bacterioferritin"/>
</dbReference>
<evidence type="ECO:0000256" key="4">
    <source>
        <dbReference type="ARBA" id="ARBA00022723"/>
    </source>
</evidence>
<dbReference type="SUPFAM" id="SSF47240">
    <property type="entry name" value="Ferritin-like"/>
    <property type="match status" value="1"/>
</dbReference>
<dbReference type="OrthoDB" id="9792238at2"/>
<keyword evidence="3" id="KW-0349">Heme</keyword>
<dbReference type="PRINTS" id="PR00601">
    <property type="entry name" value="BACFERRITIN"/>
</dbReference>
<keyword evidence="5 6" id="KW-0408">Iron</keyword>
<comment type="similarity">
    <text evidence="1 6">Belongs to the bacterioferritin family.</text>
</comment>
<dbReference type="GO" id="GO:0006826">
    <property type="term" value="P:iron ion transport"/>
    <property type="evidence" value="ECO:0007669"/>
    <property type="project" value="InterPro"/>
</dbReference>
<dbReference type="GO" id="GO:0005829">
    <property type="term" value="C:cytosol"/>
    <property type="evidence" value="ECO:0007669"/>
    <property type="project" value="TreeGrafter"/>
</dbReference>
<accession>A0A0U9HMV9</accession>
<dbReference type="EC" id="1.16.3.1" evidence="6"/>
<comment type="catalytic activity">
    <reaction evidence="6">
        <text>4 Fe(2+) + O2 + 4 H(+) = 4 Fe(3+) + 2 H2O</text>
        <dbReference type="Rhea" id="RHEA:11148"/>
        <dbReference type="ChEBI" id="CHEBI:15377"/>
        <dbReference type="ChEBI" id="CHEBI:15378"/>
        <dbReference type="ChEBI" id="CHEBI:15379"/>
        <dbReference type="ChEBI" id="CHEBI:29033"/>
        <dbReference type="ChEBI" id="CHEBI:29034"/>
        <dbReference type="EC" id="1.16.3.1"/>
    </reaction>
</comment>
<keyword evidence="2 6" id="KW-0409">Iron storage</keyword>
<evidence type="ECO:0000256" key="6">
    <source>
        <dbReference type="PIRNR" id="PIRNR002560"/>
    </source>
</evidence>
<name>A0A0U9HMV9_9BACT</name>
<dbReference type="GO" id="GO:0008199">
    <property type="term" value="F:ferric iron binding"/>
    <property type="evidence" value="ECO:0007669"/>
    <property type="project" value="InterPro"/>
</dbReference>
<dbReference type="STRING" id="86166.TAGGR_1375"/>
<dbReference type="InterPro" id="IPR009078">
    <property type="entry name" value="Ferritin-like_SF"/>
</dbReference>
<feature type="binding site" evidence="7">
    <location>
        <position position="125"/>
    </location>
    <ligand>
        <name>Fe cation</name>
        <dbReference type="ChEBI" id="CHEBI:24875"/>
        <label>2</label>
    </ligand>
</feature>
<evidence type="ECO:0000256" key="2">
    <source>
        <dbReference type="ARBA" id="ARBA00022434"/>
    </source>
</evidence>
<dbReference type="InterPro" id="IPR009040">
    <property type="entry name" value="Ferritin-like_diiron"/>
</dbReference>
<evidence type="ECO:0000256" key="1">
    <source>
        <dbReference type="ARBA" id="ARBA00008093"/>
    </source>
</evidence>
<dbReference type="EMBL" id="BCNO01000001">
    <property type="protein sequence ID" value="GAQ94196.1"/>
    <property type="molecule type" value="Genomic_DNA"/>
</dbReference>
<dbReference type="Pfam" id="PF00210">
    <property type="entry name" value="Ferritin"/>
    <property type="match status" value="1"/>
</dbReference>
<dbReference type="Gene3D" id="1.20.1260.10">
    <property type="match status" value="1"/>
</dbReference>
<keyword evidence="4 6" id="KW-0479">Metal-binding</keyword>
<feature type="binding site" evidence="7">
    <location>
        <position position="17"/>
    </location>
    <ligand>
        <name>Fe cation</name>
        <dbReference type="ChEBI" id="CHEBI:24875"/>
        <label>1</label>
    </ligand>
</feature>
<evidence type="ECO:0000256" key="5">
    <source>
        <dbReference type="ARBA" id="ARBA00023004"/>
    </source>
</evidence>
<reference evidence="10" key="1">
    <citation type="submission" date="2016-01" db="EMBL/GenBank/DDBJ databases">
        <title>Draft genome sequence of Thermodesulfovibrio aggregans strain TGE-P1.</title>
        <authorList>
            <person name="Sekiguchi Y."/>
            <person name="Ohashi A."/>
            <person name="Matsuura N."/>
            <person name="Tourlousse M.D."/>
        </authorList>
    </citation>
    <scope>NUCLEOTIDE SEQUENCE [LARGE SCALE GENOMIC DNA]</scope>
    <source>
        <strain evidence="10">TGE-P1</strain>
    </source>
</reference>
<dbReference type="RefSeq" id="WP_059175667.1">
    <property type="nucleotide sequence ID" value="NZ_BCNO01000001.1"/>
</dbReference>
<feature type="binding site" evidence="7">
    <location>
        <position position="53"/>
    </location>
    <ligand>
        <name>Fe cation</name>
        <dbReference type="ChEBI" id="CHEBI:24875"/>
        <label>1</label>
    </ligand>
</feature>
<evidence type="ECO:0000313" key="10">
    <source>
        <dbReference type="Proteomes" id="UP000054976"/>
    </source>
</evidence>
<gene>
    <name evidence="9" type="ORF">TAGGR_1375</name>
</gene>
<protein>
    <recommendedName>
        <fullName evidence="6">Bacterioferritin</fullName>
        <ecNumber evidence="6">1.16.3.1</ecNumber>
    </recommendedName>
</protein>
<dbReference type="PANTHER" id="PTHR30295:SF0">
    <property type="entry name" value="BACTERIOFERRITIN"/>
    <property type="match status" value="1"/>
</dbReference>
<dbReference type="GO" id="GO:0006879">
    <property type="term" value="P:intracellular iron ion homeostasis"/>
    <property type="evidence" value="ECO:0007669"/>
    <property type="project" value="UniProtKB-KW"/>
</dbReference>
<dbReference type="GO" id="GO:0004322">
    <property type="term" value="F:ferroxidase activity"/>
    <property type="evidence" value="ECO:0007669"/>
    <property type="project" value="UniProtKB-EC"/>
</dbReference>
<dbReference type="Proteomes" id="UP000054976">
    <property type="component" value="Unassembled WGS sequence"/>
</dbReference>
<dbReference type="PANTHER" id="PTHR30295">
    <property type="entry name" value="BACTERIOFERRITIN"/>
    <property type="match status" value="1"/>
</dbReference>
<feature type="binding site" evidence="7">
    <location>
        <position position="128"/>
    </location>
    <ligand>
        <name>Fe cation</name>
        <dbReference type="ChEBI" id="CHEBI:24875"/>
        <label>2</label>
    </ligand>
</feature>